<protein>
    <recommendedName>
        <fullName evidence="4">TonB-dependent receptor</fullName>
    </recommendedName>
</protein>
<evidence type="ECO:0000313" key="2">
    <source>
        <dbReference type="EMBL" id="MEM4989511.1"/>
    </source>
</evidence>
<organism evidence="2 3">
    <name type="scientific">Collimonas rhizosphaerae</name>
    <dbReference type="NCBI Taxonomy" id="3126357"/>
    <lineage>
        <taxon>Bacteria</taxon>
        <taxon>Pseudomonadati</taxon>
        <taxon>Pseudomonadota</taxon>
        <taxon>Betaproteobacteria</taxon>
        <taxon>Burkholderiales</taxon>
        <taxon>Oxalobacteraceae</taxon>
        <taxon>Collimonas</taxon>
    </lineage>
</organism>
<evidence type="ECO:0000313" key="3">
    <source>
        <dbReference type="Proteomes" id="UP001495910"/>
    </source>
</evidence>
<comment type="caution">
    <text evidence="2">The sequence shown here is derived from an EMBL/GenBank/DDBJ whole genome shotgun (WGS) entry which is preliminary data.</text>
</comment>
<keyword evidence="1" id="KW-0812">Transmembrane</keyword>
<sequence length="129" mass="13804">MMGFDRKFLVSGLAYAVLGLAFGIYMGMSQNHSQLVTHAHILLIGFAISVVYGVIHKLWLAGVRPGVATLQFVLHHAGALIMLASLFLLSGQFVPEETIGPVLGLSSIAVLLGMLLMLFMVIRTPAGKV</sequence>
<feature type="transmembrane region" description="Helical" evidence="1">
    <location>
        <begin position="99"/>
        <end position="122"/>
    </location>
</feature>
<keyword evidence="1" id="KW-0472">Membrane</keyword>
<accession>A0ABU9PZV0</accession>
<evidence type="ECO:0000256" key="1">
    <source>
        <dbReference type="SAM" id="Phobius"/>
    </source>
</evidence>
<dbReference type="RefSeq" id="WP_342830706.1">
    <property type="nucleotide sequence ID" value="NZ_JBANDC010000015.1"/>
</dbReference>
<gene>
    <name evidence="2" type="ORF">V8G57_19145</name>
</gene>
<reference evidence="2 3" key="1">
    <citation type="submission" date="2024-02" db="EMBL/GenBank/DDBJ databases">
        <title>Draft genome sequence of Collimonas sp. strain H4R21, an effective mineral-weathering bacterial strain isolated from the beech rhizosphere.</title>
        <authorList>
            <person name="Morin E."/>
            <person name="Uroz S."/>
            <person name="Leveau J.H.J."/>
            <person name="Kumar R."/>
            <person name="Rey M.W."/>
            <person name="Pham J."/>
        </authorList>
    </citation>
    <scope>NUCLEOTIDE SEQUENCE [LARGE SCALE GENOMIC DNA]</scope>
    <source>
        <strain evidence="2 3">H4R21</strain>
    </source>
</reference>
<name>A0ABU9PZV0_9BURK</name>
<dbReference type="EMBL" id="JBANDC010000015">
    <property type="protein sequence ID" value="MEM4989511.1"/>
    <property type="molecule type" value="Genomic_DNA"/>
</dbReference>
<evidence type="ECO:0008006" key="4">
    <source>
        <dbReference type="Google" id="ProtNLM"/>
    </source>
</evidence>
<feature type="transmembrane region" description="Helical" evidence="1">
    <location>
        <begin position="72"/>
        <end position="93"/>
    </location>
</feature>
<proteinExistence type="predicted"/>
<keyword evidence="1" id="KW-1133">Transmembrane helix</keyword>
<keyword evidence="3" id="KW-1185">Reference proteome</keyword>
<feature type="transmembrane region" description="Helical" evidence="1">
    <location>
        <begin position="39"/>
        <end position="60"/>
    </location>
</feature>
<dbReference type="Proteomes" id="UP001495910">
    <property type="component" value="Unassembled WGS sequence"/>
</dbReference>